<comment type="caution">
    <text evidence="2">The sequence shown here is derived from an EMBL/GenBank/DDBJ whole genome shotgun (WGS) entry which is preliminary data.</text>
</comment>
<keyword evidence="1" id="KW-0472">Membrane</keyword>
<evidence type="ECO:0000256" key="1">
    <source>
        <dbReference type="SAM" id="Phobius"/>
    </source>
</evidence>
<organism evidence="2 3">
    <name type="scientific">Streptococcus danieliae</name>
    <dbReference type="NCBI Taxonomy" id="747656"/>
    <lineage>
        <taxon>Bacteria</taxon>
        <taxon>Bacillati</taxon>
        <taxon>Bacillota</taxon>
        <taxon>Bacilli</taxon>
        <taxon>Lactobacillales</taxon>
        <taxon>Streptococcaceae</taxon>
        <taxon>Streptococcus</taxon>
    </lineage>
</organism>
<keyword evidence="1" id="KW-1133">Transmembrane helix</keyword>
<evidence type="ECO:0000313" key="3">
    <source>
        <dbReference type="Proteomes" id="UP000461595"/>
    </source>
</evidence>
<proteinExistence type="predicted"/>
<accession>A0A7X3G7T7</accession>
<protein>
    <submittedName>
        <fullName evidence="2">Thioredoxin</fullName>
    </submittedName>
</protein>
<keyword evidence="1" id="KW-0812">Transmembrane</keyword>
<gene>
    <name evidence="2" type="ORF">E5983_03550</name>
</gene>
<sequence>MKHIILRFASISILSIFIGFIVYVHLNSLKPTFSILSDNISNLKEGELLYYGSDSCEVCQEFNKVLKDYQDETQSKIYYWDATNFATIKKAAEIKVYNTPTIIIRRNSGFKIAQGYKNLEELKLFLERD</sequence>
<dbReference type="AlphaFoldDB" id="A0A7X3G7T7"/>
<feature type="transmembrane region" description="Helical" evidence="1">
    <location>
        <begin position="6"/>
        <end position="26"/>
    </location>
</feature>
<dbReference type="OrthoDB" id="9792987at2"/>
<dbReference type="RefSeq" id="WP_160332536.1">
    <property type="nucleotide sequence ID" value="NZ_WSRS01000020.1"/>
</dbReference>
<reference evidence="2 3" key="1">
    <citation type="submission" date="2019-12" db="EMBL/GenBank/DDBJ databases">
        <title>Microbes associate with the intestines of laboratory mice.</title>
        <authorList>
            <person name="Navarre W."/>
            <person name="Wong E."/>
        </authorList>
    </citation>
    <scope>NUCLEOTIDE SEQUENCE [LARGE SCALE GENOMIC DNA]</scope>
    <source>
        <strain evidence="2 3">NM51_B2-22</strain>
    </source>
</reference>
<dbReference type="EMBL" id="WSRS01000020">
    <property type="protein sequence ID" value="MVX58724.1"/>
    <property type="molecule type" value="Genomic_DNA"/>
</dbReference>
<dbReference type="Gene3D" id="3.40.30.10">
    <property type="entry name" value="Glutaredoxin"/>
    <property type="match status" value="1"/>
</dbReference>
<dbReference type="InterPro" id="IPR036249">
    <property type="entry name" value="Thioredoxin-like_sf"/>
</dbReference>
<dbReference type="SUPFAM" id="SSF52833">
    <property type="entry name" value="Thioredoxin-like"/>
    <property type="match status" value="1"/>
</dbReference>
<name>A0A7X3G7T7_9STRE</name>
<dbReference type="Proteomes" id="UP000461595">
    <property type="component" value="Unassembled WGS sequence"/>
</dbReference>
<evidence type="ECO:0000313" key="2">
    <source>
        <dbReference type="EMBL" id="MVX58724.1"/>
    </source>
</evidence>